<evidence type="ECO:0000256" key="1">
    <source>
        <dbReference type="SAM" id="SignalP"/>
    </source>
</evidence>
<sequence length="178" mass="19489">MSHRLKVSNGEEMELLVTFLLMFASFADVSLASPRKGDFYCYEKCDPEYGVLACSPTGCTCYPTAGDHSIGYCVGEDTPAEIDWLDLVEIGGSLFGKKMPTLKKIPTPPKSAKYRFHKFKAIGSALKAKVPSKFPSMSKLGKLGKLATSKLSTVQMSKPRLGKIKLPKVKIPRIPRLG</sequence>
<feature type="signal peptide" evidence="1">
    <location>
        <begin position="1"/>
        <end position="32"/>
    </location>
</feature>
<name>A0A023G568_AMBTT</name>
<organism evidence="2">
    <name type="scientific">Amblyomma triste</name>
    <name type="common">Neotropical tick</name>
    <dbReference type="NCBI Taxonomy" id="251400"/>
    <lineage>
        <taxon>Eukaryota</taxon>
        <taxon>Metazoa</taxon>
        <taxon>Ecdysozoa</taxon>
        <taxon>Arthropoda</taxon>
        <taxon>Chelicerata</taxon>
        <taxon>Arachnida</taxon>
        <taxon>Acari</taxon>
        <taxon>Parasitiformes</taxon>
        <taxon>Ixodida</taxon>
        <taxon>Ixodoidea</taxon>
        <taxon>Ixodidae</taxon>
        <taxon>Amblyomminae</taxon>
        <taxon>Amblyomma</taxon>
    </lineage>
</organism>
<reference evidence="2" key="1">
    <citation type="submission" date="2014-03" db="EMBL/GenBank/DDBJ databases">
        <title>The sialotranscriptome of Amblyomma triste, Amblyomma parvum and Amblyomma cajennense ticks, uncovered by 454-based RNA-seq.</title>
        <authorList>
            <person name="Garcia G.R."/>
            <person name="Gardinassi L.G."/>
            <person name="Ribeiro J.M."/>
            <person name="Anatriello E."/>
            <person name="Ferreira B.R."/>
            <person name="Moreira H.N."/>
            <person name="Mafra C."/>
            <person name="Olegario M.M."/>
            <person name="Szabo P.J."/>
            <person name="Miranda-Santos I.K."/>
            <person name="Maruyama S.R."/>
        </authorList>
    </citation>
    <scope>NUCLEOTIDE SEQUENCE</scope>
    <source>
        <strain evidence="2">Mato Grasso do Sul</strain>
        <tissue evidence="2">Salivary glands</tissue>
    </source>
</reference>
<accession>A0A023G568</accession>
<feature type="chain" id="PRO_5001520634" evidence="1">
    <location>
        <begin position="33"/>
        <end position="178"/>
    </location>
</feature>
<dbReference type="EMBL" id="GBBM01007393">
    <property type="protein sequence ID" value="JAC28025.1"/>
    <property type="molecule type" value="mRNA"/>
</dbReference>
<protein>
    <submittedName>
        <fullName evidence="2">Putative secreted protein</fullName>
    </submittedName>
</protein>
<keyword evidence="1" id="KW-0732">Signal</keyword>
<proteinExistence type="evidence at transcript level"/>
<dbReference type="AlphaFoldDB" id="A0A023G568"/>
<evidence type="ECO:0000313" key="2">
    <source>
        <dbReference type="EMBL" id="JAC28025.1"/>
    </source>
</evidence>